<evidence type="ECO:0000313" key="1">
    <source>
        <dbReference type="EMBL" id="MXR20327.1"/>
    </source>
</evidence>
<dbReference type="OrthoDB" id="307841at2157"/>
<reference evidence="1 2" key="1">
    <citation type="submission" date="2019-12" db="EMBL/GenBank/DDBJ databases">
        <title>Isolation and characterization of three novel carbon monoxide-oxidizing members of Halobacteria from salione crusts and soils.</title>
        <authorList>
            <person name="Myers M.R."/>
            <person name="King G.M."/>
        </authorList>
    </citation>
    <scope>NUCLEOTIDE SEQUENCE [LARGE SCALE GENOMIC DNA]</scope>
    <source>
        <strain evidence="1 2">PCN9</strain>
    </source>
</reference>
<protein>
    <submittedName>
        <fullName evidence="1">Uncharacterized protein</fullName>
    </submittedName>
</protein>
<dbReference type="InterPro" id="IPR041025">
    <property type="entry name" value="HNH_repeat"/>
</dbReference>
<dbReference type="AlphaFoldDB" id="A0A6B0SH36"/>
<sequence length="101" mass="11299">MAISKDACLKALQKAADELGHAPTVAEYKDLDVSPCYNTIRARFGSWTTALEYLDVDQQPRRYWKVDCIEAFPDSRYGDTETSNAAFCDYSSGAFRMNTGP</sequence>
<evidence type="ECO:0000313" key="2">
    <source>
        <dbReference type="Proteomes" id="UP000471521"/>
    </source>
</evidence>
<name>A0A6B0SH36_9EURY</name>
<accession>A0A6B0SH36</accession>
<organism evidence="1 2">
    <name type="scientific">Halobacterium bonnevillei</name>
    <dbReference type="NCBI Taxonomy" id="2692200"/>
    <lineage>
        <taxon>Archaea</taxon>
        <taxon>Methanobacteriati</taxon>
        <taxon>Methanobacteriota</taxon>
        <taxon>Stenosarchaea group</taxon>
        <taxon>Halobacteria</taxon>
        <taxon>Halobacteriales</taxon>
        <taxon>Halobacteriaceae</taxon>
        <taxon>Halobacterium</taxon>
    </lineage>
</organism>
<keyword evidence="2" id="KW-1185">Reference proteome</keyword>
<dbReference type="EMBL" id="WUUU01000037">
    <property type="protein sequence ID" value="MXR20327.1"/>
    <property type="molecule type" value="Genomic_DNA"/>
</dbReference>
<dbReference type="Proteomes" id="UP000471521">
    <property type="component" value="Unassembled WGS sequence"/>
</dbReference>
<comment type="caution">
    <text evidence="1">The sequence shown here is derived from an EMBL/GenBank/DDBJ whole genome shotgun (WGS) entry which is preliminary data.</text>
</comment>
<gene>
    <name evidence="1" type="ORF">GRX66_06805</name>
</gene>
<dbReference type="RefSeq" id="WP_159525877.1">
    <property type="nucleotide sequence ID" value="NZ_WUUU01000037.1"/>
</dbReference>
<proteinExistence type="predicted"/>
<dbReference type="Pfam" id="PF18780">
    <property type="entry name" value="HNH_repeat"/>
    <property type="match status" value="1"/>
</dbReference>